<dbReference type="EMBL" id="RCMI01000523">
    <property type="protein sequence ID" value="KAG2906989.1"/>
    <property type="molecule type" value="Genomic_DNA"/>
</dbReference>
<reference evidence="1" key="1">
    <citation type="submission" date="2018-10" db="EMBL/GenBank/DDBJ databases">
        <title>Effector identification in a new, highly contiguous assembly of the strawberry crown rot pathogen Phytophthora cactorum.</title>
        <authorList>
            <person name="Armitage A.D."/>
            <person name="Nellist C.F."/>
            <person name="Bates H."/>
            <person name="Vickerstaff R.J."/>
            <person name="Harrison R.J."/>
        </authorList>
    </citation>
    <scope>NUCLEOTIDE SEQUENCE</scope>
    <source>
        <strain evidence="1">4032</strain>
    </source>
</reference>
<name>A0A8T1BTG8_9STRA</name>
<sequence>MQKYLQRECLKTAIQKLPRDGSAITTNWDTLTKDETRVLAQGRNQVTAADFLETFSPALSEQNSVAIPAEHELTEFPDWAHFREGFRARHQHQCRVCSI</sequence>
<gene>
    <name evidence="1" type="ORF">PC115_g14078</name>
</gene>
<evidence type="ECO:0000313" key="2">
    <source>
        <dbReference type="Proteomes" id="UP000774804"/>
    </source>
</evidence>
<dbReference type="Proteomes" id="UP000774804">
    <property type="component" value="Unassembled WGS sequence"/>
</dbReference>
<protein>
    <submittedName>
        <fullName evidence="1">Uncharacterized protein</fullName>
    </submittedName>
</protein>
<comment type="caution">
    <text evidence="1">The sequence shown here is derived from an EMBL/GenBank/DDBJ whole genome shotgun (WGS) entry which is preliminary data.</text>
</comment>
<proteinExistence type="predicted"/>
<dbReference type="AlphaFoldDB" id="A0A8T1BTG8"/>
<evidence type="ECO:0000313" key="1">
    <source>
        <dbReference type="EMBL" id="KAG2906989.1"/>
    </source>
</evidence>
<organism evidence="1 2">
    <name type="scientific">Phytophthora cactorum</name>
    <dbReference type="NCBI Taxonomy" id="29920"/>
    <lineage>
        <taxon>Eukaryota</taxon>
        <taxon>Sar</taxon>
        <taxon>Stramenopiles</taxon>
        <taxon>Oomycota</taxon>
        <taxon>Peronosporomycetes</taxon>
        <taxon>Peronosporales</taxon>
        <taxon>Peronosporaceae</taxon>
        <taxon>Phytophthora</taxon>
    </lineage>
</organism>
<accession>A0A8T1BTG8</accession>